<keyword evidence="4" id="KW-0802">TPR repeat</keyword>
<dbReference type="Pfam" id="PF13181">
    <property type="entry name" value="TPR_8"/>
    <property type="match status" value="1"/>
</dbReference>
<organism evidence="5">
    <name type="scientific">marine metagenome</name>
    <dbReference type="NCBI Taxonomy" id="408172"/>
    <lineage>
        <taxon>unclassified sequences</taxon>
        <taxon>metagenomes</taxon>
        <taxon>ecological metagenomes</taxon>
    </lineage>
</organism>
<dbReference type="SMART" id="SM00028">
    <property type="entry name" value="TPR"/>
    <property type="match status" value="3"/>
</dbReference>
<dbReference type="GO" id="GO:0003341">
    <property type="term" value="P:cilium movement"/>
    <property type="evidence" value="ECO:0007669"/>
    <property type="project" value="TreeGrafter"/>
</dbReference>
<gene>
    <name evidence="5" type="ORF">METZ01_LOCUS495198</name>
</gene>
<dbReference type="SUPFAM" id="SSF48452">
    <property type="entry name" value="TPR-like"/>
    <property type="match status" value="1"/>
</dbReference>
<name>A0A383DDD1_9ZZZZ</name>
<dbReference type="InterPro" id="IPR011990">
    <property type="entry name" value="TPR-like_helical_dom_sf"/>
</dbReference>
<feature type="non-terminal residue" evidence="5">
    <location>
        <position position="234"/>
    </location>
</feature>
<evidence type="ECO:0000313" key="5">
    <source>
        <dbReference type="EMBL" id="SVE42344.1"/>
    </source>
</evidence>
<keyword evidence="3" id="KW-0677">Repeat</keyword>
<protein>
    <submittedName>
        <fullName evidence="5">Uncharacterized protein</fullName>
    </submittedName>
</protein>
<evidence type="ECO:0000256" key="2">
    <source>
        <dbReference type="ARBA" id="ARBA00022490"/>
    </source>
</evidence>
<dbReference type="InterPro" id="IPR019734">
    <property type="entry name" value="TPR_rpt"/>
</dbReference>
<evidence type="ECO:0000256" key="4">
    <source>
        <dbReference type="ARBA" id="ARBA00022803"/>
    </source>
</evidence>
<accession>A0A383DDD1</accession>
<dbReference type="AlphaFoldDB" id="A0A383DDD1"/>
<dbReference type="EMBL" id="UINC01216270">
    <property type="protein sequence ID" value="SVE42344.1"/>
    <property type="molecule type" value="Genomic_DNA"/>
</dbReference>
<keyword evidence="2" id="KW-0963">Cytoplasm</keyword>
<dbReference type="GO" id="GO:0005737">
    <property type="term" value="C:cytoplasm"/>
    <property type="evidence" value="ECO:0007669"/>
    <property type="project" value="UniProtKB-SubCell"/>
</dbReference>
<reference evidence="5" key="1">
    <citation type="submission" date="2018-05" db="EMBL/GenBank/DDBJ databases">
        <authorList>
            <person name="Lanie J.A."/>
            <person name="Ng W.-L."/>
            <person name="Kazmierczak K.M."/>
            <person name="Andrzejewski T.M."/>
            <person name="Davidsen T.M."/>
            <person name="Wayne K.J."/>
            <person name="Tettelin H."/>
            <person name="Glass J.I."/>
            <person name="Rusch D."/>
            <person name="Podicherti R."/>
            <person name="Tsui H.-C.T."/>
            <person name="Winkler M.E."/>
        </authorList>
    </citation>
    <scope>NUCLEOTIDE SEQUENCE</scope>
</reference>
<dbReference type="InterPro" id="IPR051476">
    <property type="entry name" value="Bac_ResReg_Asp_Phosphatase"/>
</dbReference>
<dbReference type="PANTHER" id="PTHR46630:SF1">
    <property type="entry name" value="TETRATRICOPEPTIDE REPEAT PROTEIN 29"/>
    <property type="match status" value="1"/>
</dbReference>
<dbReference type="Gene3D" id="1.25.40.10">
    <property type="entry name" value="Tetratricopeptide repeat domain"/>
    <property type="match status" value="2"/>
</dbReference>
<proteinExistence type="predicted"/>
<evidence type="ECO:0000256" key="1">
    <source>
        <dbReference type="ARBA" id="ARBA00004496"/>
    </source>
</evidence>
<dbReference type="Pfam" id="PF13424">
    <property type="entry name" value="TPR_12"/>
    <property type="match status" value="1"/>
</dbReference>
<evidence type="ECO:0000256" key="3">
    <source>
        <dbReference type="ARBA" id="ARBA00022737"/>
    </source>
</evidence>
<comment type="subcellular location">
    <subcellularLocation>
        <location evidence="1">Cytoplasm</location>
    </subcellularLocation>
</comment>
<dbReference type="PANTHER" id="PTHR46630">
    <property type="entry name" value="TETRATRICOPEPTIDE REPEAT PROTEIN 29"/>
    <property type="match status" value="1"/>
</dbReference>
<sequence length="234" mass="27458">MVYYQKGDYYKALDVSNRSLKIFEEINDKDEQTVSLHHISIVYDISGNVDKAIKYIKRSFEVCKDIEDERGVGVAYFLMSKYYWRKGDLDRALKNGLRSLKIIENKSHWTWENAYPCCLIGAYYLDKGDSHTAIEYLEKSILIQKDIGNKDILLATTKYLFLAYKNLGKKYNEAEIHNIIKETVHIDWEDNYRFFQLLENIDYLETAYNQVQELADNLEPDVAAKFLSYPIPKA</sequence>
<dbReference type="GO" id="GO:0005929">
    <property type="term" value="C:cilium"/>
    <property type="evidence" value="ECO:0007669"/>
    <property type="project" value="TreeGrafter"/>
</dbReference>